<dbReference type="Proteomes" id="UP000267250">
    <property type="component" value="Chromosome"/>
</dbReference>
<dbReference type="InterPro" id="IPR010898">
    <property type="entry name" value="Hpre_diP_synth_I"/>
</dbReference>
<feature type="transmembrane region" description="Helical" evidence="1">
    <location>
        <begin position="6"/>
        <end position="27"/>
    </location>
</feature>
<proteinExistence type="predicted"/>
<feature type="transmembrane region" description="Helical" evidence="1">
    <location>
        <begin position="75"/>
        <end position="96"/>
    </location>
</feature>
<feature type="transmembrane region" description="Helical" evidence="1">
    <location>
        <begin position="39"/>
        <end position="63"/>
    </location>
</feature>
<dbReference type="KEGG" id="aft:BBF96_03900"/>
<gene>
    <name evidence="2" type="ORF">BBF96_03900</name>
</gene>
<feature type="transmembrane region" description="Helical" evidence="1">
    <location>
        <begin position="134"/>
        <end position="158"/>
    </location>
</feature>
<feature type="transmembrane region" description="Helical" evidence="1">
    <location>
        <begin position="108"/>
        <end position="128"/>
    </location>
</feature>
<accession>A0A3S9SWE6</accession>
<protein>
    <submittedName>
        <fullName evidence="2">Heptaprenyl diphosphate synthase</fullName>
    </submittedName>
</protein>
<organism evidence="2 3">
    <name type="scientific">Anoxybacter fermentans</name>
    <dbReference type="NCBI Taxonomy" id="1323375"/>
    <lineage>
        <taxon>Bacteria</taxon>
        <taxon>Bacillati</taxon>
        <taxon>Bacillota</taxon>
        <taxon>Clostridia</taxon>
        <taxon>Halanaerobiales</taxon>
        <taxon>Anoxybacter</taxon>
    </lineage>
</organism>
<name>A0A3S9SWE6_9FIRM</name>
<sequence>MSRYTQITYIGILVALALVLQLVEGMLPLPYIAPGVKLGLANIVSLIAIIYFGFKTAFLVVLFRTFMAAFLSGRPYVFLYSGTGAILSILVMGFVYWRFRKYFSIQGISIFGAVAHNIGQIFIASLLIETVSIFSYLPILMVSGVITGYFIGLIVNLLKRVLDPTLKGKF</sequence>
<dbReference type="PIRSF" id="PIRSF027391">
    <property type="entry name" value="Hpre_diP_synt_I"/>
    <property type="match status" value="1"/>
</dbReference>
<dbReference type="InterPro" id="IPR014535">
    <property type="entry name" value="Hpre_diP_synt_I"/>
</dbReference>
<dbReference type="AlphaFoldDB" id="A0A3S9SWE6"/>
<keyword evidence="1" id="KW-0812">Transmembrane</keyword>
<evidence type="ECO:0000313" key="3">
    <source>
        <dbReference type="Proteomes" id="UP000267250"/>
    </source>
</evidence>
<evidence type="ECO:0000313" key="2">
    <source>
        <dbReference type="EMBL" id="AZR72604.1"/>
    </source>
</evidence>
<dbReference type="EMBL" id="CP016379">
    <property type="protein sequence ID" value="AZR72604.1"/>
    <property type="molecule type" value="Genomic_DNA"/>
</dbReference>
<reference evidence="2 3" key="1">
    <citation type="submission" date="2016-07" db="EMBL/GenBank/DDBJ databases">
        <title>Genome and transcriptome analysis of iron-reducing fermentative bacteria Anoxybacter fermentans.</title>
        <authorList>
            <person name="Zeng X."/>
            <person name="Shao Z."/>
        </authorList>
    </citation>
    <scope>NUCLEOTIDE SEQUENCE [LARGE SCALE GENOMIC DNA]</scope>
    <source>
        <strain evidence="2 3">DY22613</strain>
    </source>
</reference>
<dbReference type="RefSeq" id="WP_205665707.1">
    <property type="nucleotide sequence ID" value="NZ_CP016379.1"/>
</dbReference>
<keyword evidence="1" id="KW-0472">Membrane</keyword>
<keyword evidence="3" id="KW-1185">Reference proteome</keyword>
<dbReference type="Gene3D" id="1.10.1760.20">
    <property type="match status" value="1"/>
</dbReference>
<keyword evidence="1" id="KW-1133">Transmembrane helix</keyword>
<dbReference type="Pfam" id="PF07456">
    <property type="entry name" value="Hpre_diP_synt_I"/>
    <property type="match status" value="1"/>
</dbReference>
<evidence type="ECO:0000256" key="1">
    <source>
        <dbReference type="SAM" id="Phobius"/>
    </source>
</evidence>